<dbReference type="EMBL" id="KE124813">
    <property type="protein sequence ID" value="EPB78375.1"/>
    <property type="molecule type" value="Genomic_DNA"/>
</dbReference>
<keyword evidence="3" id="KW-1185">Reference proteome</keyword>
<reference evidence="2 3" key="1">
    <citation type="submission" date="2013-05" db="EMBL/GenBank/DDBJ databases">
        <title>Draft genome of the parasitic nematode Anyclostoma ceylanicum.</title>
        <authorList>
            <person name="Mitreva M."/>
        </authorList>
    </citation>
    <scope>NUCLEOTIDE SEQUENCE [LARGE SCALE GENOMIC DNA]</scope>
</reference>
<dbReference type="AlphaFoldDB" id="A0A0D6M2C5"/>
<accession>A0A0D6M2C5</accession>
<gene>
    <name evidence="2" type="ORF">ANCCEY_02524</name>
</gene>
<name>A0A0D6M2C5_9BILA</name>
<sequence>MKNLVSWLCSNISMVFRMLPVSTGMQLVIFWRRVVMMDLHGSGPLKEDCGAHSALTRVRFSL</sequence>
<proteinExistence type="predicted"/>
<evidence type="ECO:0000313" key="2">
    <source>
        <dbReference type="EMBL" id="EPB78375.1"/>
    </source>
</evidence>
<protein>
    <submittedName>
        <fullName evidence="2">Uncharacterized protein</fullName>
    </submittedName>
</protein>
<keyword evidence="1" id="KW-1133">Transmembrane helix</keyword>
<keyword evidence="1" id="KW-0472">Membrane</keyword>
<keyword evidence="1" id="KW-0812">Transmembrane</keyword>
<evidence type="ECO:0000256" key="1">
    <source>
        <dbReference type="SAM" id="Phobius"/>
    </source>
</evidence>
<evidence type="ECO:0000313" key="3">
    <source>
        <dbReference type="Proteomes" id="UP000054495"/>
    </source>
</evidence>
<feature type="transmembrane region" description="Helical" evidence="1">
    <location>
        <begin position="12"/>
        <end position="31"/>
    </location>
</feature>
<organism evidence="2 3">
    <name type="scientific">Ancylostoma ceylanicum</name>
    <dbReference type="NCBI Taxonomy" id="53326"/>
    <lineage>
        <taxon>Eukaryota</taxon>
        <taxon>Metazoa</taxon>
        <taxon>Ecdysozoa</taxon>
        <taxon>Nematoda</taxon>
        <taxon>Chromadorea</taxon>
        <taxon>Rhabditida</taxon>
        <taxon>Rhabditina</taxon>
        <taxon>Rhabditomorpha</taxon>
        <taxon>Strongyloidea</taxon>
        <taxon>Ancylostomatidae</taxon>
        <taxon>Ancylostomatinae</taxon>
        <taxon>Ancylostoma</taxon>
    </lineage>
</organism>
<dbReference type="Proteomes" id="UP000054495">
    <property type="component" value="Unassembled WGS sequence"/>
</dbReference>